<dbReference type="GO" id="GO:0008610">
    <property type="term" value="P:lipid biosynthetic process"/>
    <property type="evidence" value="ECO:0007669"/>
    <property type="project" value="UniProtKB-ARBA"/>
</dbReference>
<dbReference type="PANTHER" id="PTHR45527">
    <property type="entry name" value="NONRIBOSOMAL PEPTIDE SYNTHETASE"/>
    <property type="match status" value="1"/>
</dbReference>
<gene>
    <name evidence="10" type="ORF">SAMN06295960_0308</name>
</gene>
<evidence type="ECO:0000256" key="5">
    <source>
        <dbReference type="ARBA" id="ARBA00022598"/>
    </source>
</evidence>
<dbReference type="Pfam" id="PF13193">
    <property type="entry name" value="AMP-binding_C"/>
    <property type="match status" value="1"/>
</dbReference>
<dbReference type="Gene3D" id="3.30.559.30">
    <property type="entry name" value="Nonribosomal peptide synthetase, condensation domain"/>
    <property type="match status" value="2"/>
</dbReference>
<name>A0A1X7ID30_9BACL</name>
<comment type="cofactor">
    <cofactor evidence="1">
        <name>pantetheine 4'-phosphate</name>
        <dbReference type="ChEBI" id="CHEBI:47942"/>
    </cofactor>
</comment>
<dbReference type="OrthoDB" id="9765680at2"/>
<dbReference type="PANTHER" id="PTHR45527:SF1">
    <property type="entry name" value="FATTY ACID SYNTHASE"/>
    <property type="match status" value="1"/>
</dbReference>
<protein>
    <submittedName>
        <fullName evidence="10">Non-ribosomal peptide synthase domain TIGR01720/amino acid adenylation domain-containing protein</fullName>
    </submittedName>
</protein>
<dbReference type="GO" id="GO:0043041">
    <property type="term" value="P:amino acid activation for nonribosomal peptide biosynthetic process"/>
    <property type="evidence" value="ECO:0007669"/>
    <property type="project" value="TreeGrafter"/>
</dbReference>
<keyword evidence="4" id="KW-0597">Phosphoprotein</keyword>
<dbReference type="InterPro" id="IPR006162">
    <property type="entry name" value="Ppantetheine_attach_site"/>
</dbReference>
<dbReference type="InterPro" id="IPR045851">
    <property type="entry name" value="AMP-bd_C_sf"/>
</dbReference>
<dbReference type="InterPro" id="IPR042099">
    <property type="entry name" value="ANL_N_sf"/>
</dbReference>
<dbReference type="Gene3D" id="3.30.559.10">
    <property type="entry name" value="Chloramphenicol acetyltransferase-like domain"/>
    <property type="match status" value="2"/>
</dbReference>
<evidence type="ECO:0000259" key="9">
    <source>
        <dbReference type="PROSITE" id="PS50075"/>
    </source>
</evidence>
<dbReference type="InterPro" id="IPR023213">
    <property type="entry name" value="CAT-like_dom_sf"/>
</dbReference>
<dbReference type="Gene3D" id="1.10.1200.10">
    <property type="entry name" value="ACP-like"/>
    <property type="match status" value="1"/>
</dbReference>
<dbReference type="SMART" id="SM00823">
    <property type="entry name" value="PKS_PP"/>
    <property type="match status" value="1"/>
</dbReference>
<dbReference type="PROSITE" id="PS00012">
    <property type="entry name" value="PHOSPHOPANTETHEINE"/>
    <property type="match status" value="1"/>
</dbReference>
<dbReference type="GO" id="GO:0005737">
    <property type="term" value="C:cytoplasm"/>
    <property type="evidence" value="ECO:0007669"/>
    <property type="project" value="TreeGrafter"/>
</dbReference>
<dbReference type="InterPro" id="IPR020806">
    <property type="entry name" value="PKS_PP-bd"/>
</dbReference>
<evidence type="ECO:0000256" key="3">
    <source>
        <dbReference type="ARBA" id="ARBA00022450"/>
    </source>
</evidence>
<keyword evidence="5" id="KW-0436">Ligase</keyword>
<dbReference type="InterPro" id="IPR001242">
    <property type="entry name" value="Condensation_dom"/>
</dbReference>
<keyword evidence="3" id="KW-0596">Phosphopantetheine</keyword>
<dbReference type="SUPFAM" id="SSF56801">
    <property type="entry name" value="Acetyl-CoA synthetase-like"/>
    <property type="match status" value="1"/>
</dbReference>
<dbReference type="NCBIfam" id="TIGR01733">
    <property type="entry name" value="AA-adenyl-dom"/>
    <property type="match status" value="1"/>
</dbReference>
<evidence type="ECO:0000256" key="6">
    <source>
        <dbReference type="ARBA" id="ARBA00022737"/>
    </source>
</evidence>
<keyword evidence="6" id="KW-0677">Repeat</keyword>
<dbReference type="InterPro" id="IPR000873">
    <property type="entry name" value="AMP-dep_synth/lig_dom"/>
</dbReference>
<keyword evidence="11" id="KW-1185">Reference proteome</keyword>
<organism evidence="10 11">
    <name type="scientific">Paenibacillus aquistagni</name>
    <dbReference type="NCBI Taxonomy" id="1852522"/>
    <lineage>
        <taxon>Bacteria</taxon>
        <taxon>Bacillati</taxon>
        <taxon>Bacillota</taxon>
        <taxon>Bacilli</taxon>
        <taxon>Bacillales</taxon>
        <taxon>Paenibacillaceae</taxon>
        <taxon>Paenibacillus</taxon>
    </lineage>
</organism>
<dbReference type="Proteomes" id="UP000193834">
    <property type="component" value="Unassembled WGS sequence"/>
</dbReference>
<evidence type="ECO:0000256" key="8">
    <source>
        <dbReference type="ARBA" id="ARBA00023268"/>
    </source>
</evidence>
<dbReference type="InterPro" id="IPR036736">
    <property type="entry name" value="ACP-like_sf"/>
</dbReference>
<dbReference type="SUPFAM" id="SSF52777">
    <property type="entry name" value="CoA-dependent acyltransferases"/>
    <property type="match status" value="4"/>
</dbReference>
<dbReference type="RefSeq" id="WP_085492591.1">
    <property type="nucleotide sequence ID" value="NZ_FXAZ01000001.1"/>
</dbReference>
<evidence type="ECO:0000256" key="7">
    <source>
        <dbReference type="ARBA" id="ARBA00023194"/>
    </source>
</evidence>
<comment type="similarity">
    <text evidence="2">Belongs to the ATP-dependent AMP-binding enzyme family.</text>
</comment>
<evidence type="ECO:0000313" key="11">
    <source>
        <dbReference type="Proteomes" id="UP000193834"/>
    </source>
</evidence>
<dbReference type="GO" id="GO:0016874">
    <property type="term" value="F:ligase activity"/>
    <property type="evidence" value="ECO:0007669"/>
    <property type="project" value="UniProtKB-KW"/>
</dbReference>
<dbReference type="Gene3D" id="3.30.300.30">
    <property type="match status" value="1"/>
</dbReference>
<feature type="domain" description="Carrier" evidence="9">
    <location>
        <begin position="988"/>
        <end position="1062"/>
    </location>
</feature>
<dbReference type="CDD" id="cd05930">
    <property type="entry name" value="A_NRPS"/>
    <property type="match status" value="1"/>
</dbReference>
<accession>A0A1X7ID30</accession>
<reference evidence="10 11" key="1">
    <citation type="submission" date="2017-04" db="EMBL/GenBank/DDBJ databases">
        <authorList>
            <person name="Afonso C.L."/>
            <person name="Miller P.J."/>
            <person name="Scott M.A."/>
            <person name="Spackman E."/>
            <person name="Goraichik I."/>
            <person name="Dimitrov K.M."/>
            <person name="Suarez D.L."/>
            <person name="Swayne D.E."/>
        </authorList>
    </citation>
    <scope>NUCLEOTIDE SEQUENCE [LARGE SCALE GENOMIC DNA]</scope>
    <source>
        <strain evidence="10 11">11</strain>
    </source>
</reference>
<dbReference type="Pfam" id="PF00501">
    <property type="entry name" value="AMP-binding"/>
    <property type="match status" value="1"/>
</dbReference>
<dbReference type="Pfam" id="PF00668">
    <property type="entry name" value="Condensation"/>
    <property type="match status" value="2"/>
</dbReference>
<dbReference type="Gene3D" id="3.40.50.12780">
    <property type="entry name" value="N-terminal domain of ligase-like"/>
    <property type="match status" value="1"/>
</dbReference>
<evidence type="ECO:0000256" key="2">
    <source>
        <dbReference type="ARBA" id="ARBA00006432"/>
    </source>
</evidence>
<dbReference type="PROSITE" id="PS50075">
    <property type="entry name" value="CARRIER"/>
    <property type="match status" value="1"/>
</dbReference>
<dbReference type="Pfam" id="PF00550">
    <property type="entry name" value="PP-binding"/>
    <property type="match status" value="1"/>
</dbReference>
<dbReference type="InterPro" id="IPR025110">
    <property type="entry name" value="AMP-bd_C"/>
</dbReference>
<dbReference type="STRING" id="1852522.SAMN06295960_0308"/>
<dbReference type="EMBL" id="FXAZ01000001">
    <property type="protein sequence ID" value="SMG12078.1"/>
    <property type="molecule type" value="Genomic_DNA"/>
</dbReference>
<evidence type="ECO:0000256" key="4">
    <source>
        <dbReference type="ARBA" id="ARBA00022553"/>
    </source>
</evidence>
<dbReference type="InterPro" id="IPR010060">
    <property type="entry name" value="NRPS_synth"/>
</dbReference>
<proteinExistence type="inferred from homology"/>
<keyword evidence="7" id="KW-0045">Antibiotic biosynthesis</keyword>
<dbReference type="InterPro" id="IPR010071">
    <property type="entry name" value="AA_adenyl_dom"/>
</dbReference>
<dbReference type="NCBIfam" id="TIGR01720">
    <property type="entry name" value="NRPS-para261"/>
    <property type="match status" value="1"/>
</dbReference>
<sequence>MNTVERYPLTAPQQRIWYLEQLYPNTSIGVISVMLRLRSKTDRLDPVKLEQCVHRILERNDSLRLRIVDQQGSPPYQYVHSYHPSSLPQLDMTGLTPIELETWLRQRSNEPMEWNDAPLYEFTILTRPHDLLLYFRLHHIISDGITIHQFIDELITIYCLPHDSAPCLYPARPSYLTYMRNETLYNESKRKEQDKQFWLSYMQRHQLDEREQAESAVTRVLHPAADRHMAVLPSSIAKRLYEQCEHYQWSLASFFTAMLLLHQSIHTQHSLSTIGLTISNRTGREEKEMPGMCVSILPMQMNVQEHRTAASFITAVAREQFKLVRHQRYPYNELVTLLREEAGIEPPLFTTAIEYRVTDCLNLHGNPVLEYEWEHMHSGYEENDLLLRVHQVKESEAIHLELDYRTHAYTKDDIVSMAEQLLWIAEQMVTAPEQSLQDIESCPTADRQLISAFNATEQAVDLNHHVVSLFIQQASRTPTALAVIGGGIQLTYKELDERSNQLAYTLISMGVTRESIVAIMMGRTPDLLVSMLAVWKAGGACLPIDPMYPIGRIHYLMEDSGAIVLITDRSGAVSDLLHEGIACCFLTGAWWGQESERNRTQEDNRRDEQSGSIMALPDLSACQLAYLIYTSGSTGAPKGVMIEHRSFSNTLQWRRQEYDFQEQHVILPLLSSAFDGFLISYWTPLLAGCCTLLPTEDELKDLTLIQPLLNHYDVSHLVATPTLYEAMLDRRATMDLSSLHHVTLAGERISNRLLHKSKESYPKLEVIIEYGPTENSVVTTLRRHAAPTERYSIGRPVANQRLYVLDANRKLKPIGAAGQLYVAGAGLARGYHRQPALTEERFLTGEEVSRLGEERLYQTGDIAAWLPNGELEFIGRADHQMKIRGYRLELGEIEAAIAALPDVETAAVIANRQSEDQEHRLLAFVVPVDGLLDIEQCRSLLERQLPSYMLPSAWIIISQMPMTAHGKRDDQALLSLAQDWAADLAYIPAATWEEEQLVRIWEEVLHINPIGVETSFWDLGGDSIKVMHVTATLHAAGYVLRAQDMYRYPTIRMLAQRMMRAQDEHAASQLIEGEVLLTPIQLWFWTQSIRNRDWWNQAFMLRFHARCHLPALTRMLDQLVAHHDALRMAFDQQPDSVVQRYRSVGDGEMYSLDVYDLRSHANPQMEIRRLATIVQQKTRLASGPLLAAALFQLHEEDKLLLTIHHLIVDGYSWRLLLEDAADWYGQALVGAPLELKAKTSSCQQWSQALHQYAASDKLTEQLAYWNAVASSPRGTLPMKRTCDLNRIADTEVVGFACTSSETNDLLRNVHMKTGIDTMPLLLAALGIALREWNGLEHFRLDIAGHGRQLAESECDVSRTVGWFTCTYPLEMNLVGLGDREVAEVVRKGLALVPDHGIGYGLLRHIRESDEEGFELVNEEEPAIFFNYMGQFGHEADNEWFVLEEDESLLGQLLDGENKRFYPLEVIAKVVQGKLKVVIGYSREQICALRMSELASSYKRQLLRMLHDLLIGQHREAGKSVLERTL</sequence>
<dbReference type="InterPro" id="IPR020845">
    <property type="entry name" value="AMP-binding_CS"/>
</dbReference>
<dbReference type="GO" id="GO:0031177">
    <property type="term" value="F:phosphopantetheine binding"/>
    <property type="evidence" value="ECO:0007669"/>
    <property type="project" value="InterPro"/>
</dbReference>
<dbReference type="PROSITE" id="PS00455">
    <property type="entry name" value="AMP_BINDING"/>
    <property type="match status" value="1"/>
</dbReference>
<dbReference type="GO" id="GO:0044550">
    <property type="term" value="P:secondary metabolite biosynthetic process"/>
    <property type="evidence" value="ECO:0007669"/>
    <property type="project" value="TreeGrafter"/>
</dbReference>
<evidence type="ECO:0000256" key="1">
    <source>
        <dbReference type="ARBA" id="ARBA00001957"/>
    </source>
</evidence>
<keyword evidence="8" id="KW-0511">Multifunctional enzyme</keyword>
<dbReference type="SUPFAM" id="SSF47336">
    <property type="entry name" value="ACP-like"/>
    <property type="match status" value="1"/>
</dbReference>
<dbReference type="GO" id="GO:0017000">
    <property type="term" value="P:antibiotic biosynthetic process"/>
    <property type="evidence" value="ECO:0007669"/>
    <property type="project" value="UniProtKB-KW"/>
</dbReference>
<evidence type="ECO:0000313" key="10">
    <source>
        <dbReference type="EMBL" id="SMG12078.1"/>
    </source>
</evidence>
<dbReference type="InterPro" id="IPR009081">
    <property type="entry name" value="PP-bd_ACP"/>
</dbReference>